<organism evidence="5 6">
    <name type="scientific">Coemansia spiralis</name>
    <dbReference type="NCBI Taxonomy" id="417178"/>
    <lineage>
        <taxon>Eukaryota</taxon>
        <taxon>Fungi</taxon>
        <taxon>Fungi incertae sedis</taxon>
        <taxon>Zoopagomycota</taxon>
        <taxon>Kickxellomycotina</taxon>
        <taxon>Kickxellomycetes</taxon>
        <taxon>Kickxellales</taxon>
        <taxon>Kickxellaceae</taxon>
        <taxon>Coemansia</taxon>
    </lineage>
</organism>
<evidence type="ECO:0000313" key="6">
    <source>
        <dbReference type="Proteomes" id="UP001151518"/>
    </source>
</evidence>
<dbReference type="InterPro" id="IPR012677">
    <property type="entry name" value="Nucleotide-bd_a/b_plait_sf"/>
</dbReference>
<dbReference type="PANTHER" id="PTHR23236:SF95">
    <property type="entry name" value="NUCLEOLAR PROTEIN 13"/>
    <property type="match status" value="1"/>
</dbReference>
<feature type="region of interest" description="Disordered" evidence="3">
    <location>
        <begin position="1"/>
        <end position="76"/>
    </location>
</feature>
<evidence type="ECO:0000256" key="1">
    <source>
        <dbReference type="ARBA" id="ARBA00022884"/>
    </source>
</evidence>
<sequence length="356" mass="39671">MGNSKTKSEKVDKAVCKAEKEAKKTSRKAEKKTLEEQTAQTEETQDDSAEEPEVGASDDEAESKDESKKSSTKKSAKAKQERSEWCVWIGNLPYTVTKEDIKVFFKDCGGTITRIKLPKKNGKSSGFAYVDFDTQDAVSLALAHSEQKMGKRAVLIKDAKDFNKTGAPTRTVFNSAAKEDTSKNKTKRNIGKNPPSATLFVGNLGFDVKKSDLKAIFKPFGELVGVRVATFEDNPEKCRGFGYVDFKYAGDATKALMSPDIEKIHGRRVRMEYAGETATRKGRPWEFDPKVNPNLKRQSDSTRDTYQQGDDADNDEDYESAHAAKKQRRLVTENMAETKLQGLPVQFEGQKITFGD</sequence>
<reference evidence="5" key="1">
    <citation type="submission" date="2022-07" db="EMBL/GenBank/DDBJ databases">
        <title>Phylogenomic reconstructions and comparative analyses of Kickxellomycotina fungi.</title>
        <authorList>
            <person name="Reynolds N.K."/>
            <person name="Stajich J.E."/>
            <person name="Barry K."/>
            <person name="Grigoriev I.V."/>
            <person name="Crous P."/>
            <person name="Smith M.E."/>
        </authorList>
    </citation>
    <scope>NUCLEOTIDE SEQUENCE</scope>
    <source>
        <strain evidence="5">NRRL 3115</strain>
    </source>
</reference>
<dbReference type="Proteomes" id="UP001151518">
    <property type="component" value="Unassembled WGS sequence"/>
</dbReference>
<feature type="domain" description="RRM" evidence="4">
    <location>
        <begin position="197"/>
        <end position="276"/>
    </location>
</feature>
<dbReference type="InterPro" id="IPR000504">
    <property type="entry name" value="RRM_dom"/>
</dbReference>
<dbReference type="PANTHER" id="PTHR23236">
    <property type="entry name" value="EUKARYOTIC TRANSLATION INITIATION FACTOR 4B/4H"/>
    <property type="match status" value="1"/>
</dbReference>
<gene>
    <name evidence="5" type="primary">NOP13</name>
    <name evidence="5" type="ORF">GGI25_005874</name>
</gene>
<protein>
    <submittedName>
        <fullName evidence="5">Nucleolar protein 13</fullName>
    </submittedName>
</protein>
<dbReference type="GO" id="GO:0005730">
    <property type="term" value="C:nucleolus"/>
    <property type="evidence" value="ECO:0007669"/>
    <property type="project" value="TreeGrafter"/>
</dbReference>
<evidence type="ECO:0000256" key="2">
    <source>
        <dbReference type="PROSITE-ProRule" id="PRU00176"/>
    </source>
</evidence>
<feature type="compositionally biased region" description="Acidic residues" evidence="3">
    <location>
        <begin position="43"/>
        <end position="63"/>
    </location>
</feature>
<evidence type="ECO:0000256" key="3">
    <source>
        <dbReference type="SAM" id="MobiDB-lite"/>
    </source>
</evidence>
<comment type="caution">
    <text evidence="5">The sequence shown here is derived from an EMBL/GenBank/DDBJ whole genome shotgun (WGS) entry which is preliminary data.</text>
</comment>
<proteinExistence type="predicted"/>
<dbReference type="PROSITE" id="PS50102">
    <property type="entry name" value="RRM"/>
    <property type="match status" value="2"/>
</dbReference>
<dbReference type="OrthoDB" id="439808at2759"/>
<dbReference type="InterPro" id="IPR035979">
    <property type="entry name" value="RBD_domain_sf"/>
</dbReference>
<evidence type="ECO:0000259" key="4">
    <source>
        <dbReference type="PROSITE" id="PS50102"/>
    </source>
</evidence>
<evidence type="ECO:0000313" key="5">
    <source>
        <dbReference type="EMBL" id="KAJ2670376.1"/>
    </source>
</evidence>
<feature type="compositionally biased region" description="Basic and acidic residues" evidence="3">
    <location>
        <begin position="1"/>
        <end position="35"/>
    </location>
</feature>
<dbReference type="Gene3D" id="3.30.70.330">
    <property type="match status" value="2"/>
</dbReference>
<dbReference type="EMBL" id="JANBTW010000126">
    <property type="protein sequence ID" value="KAJ2670376.1"/>
    <property type="molecule type" value="Genomic_DNA"/>
</dbReference>
<dbReference type="GO" id="GO:0003723">
    <property type="term" value="F:RNA binding"/>
    <property type="evidence" value="ECO:0007669"/>
    <property type="project" value="UniProtKB-UniRule"/>
</dbReference>
<dbReference type="SUPFAM" id="SSF54928">
    <property type="entry name" value="RNA-binding domain, RBD"/>
    <property type="match status" value="2"/>
</dbReference>
<feature type="region of interest" description="Disordered" evidence="3">
    <location>
        <begin position="280"/>
        <end position="328"/>
    </location>
</feature>
<name>A0A9W8KW22_9FUNG</name>
<dbReference type="Pfam" id="PF00076">
    <property type="entry name" value="RRM_1"/>
    <property type="match status" value="2"/>
</dbReference>
<accession>A0A9W8KW22</accession>
<dbReference type="SMART" id="SM00360">
    <property type="entry name" value="RRM"/>
    <property type="match status" value="2"/>
</dbReference>
<dbReference type="AlphaFoldDB" id="A0A9W8KW22"/>
<keyword evidence="1 2" id="KW-0694">RNA-binding</keyword>
<feature type="domain" description="RRM" evidence="4">
    <location>
        <begin position="85"/>
        <end position="161"/>
    </location>
</feature>